<comment type="caution">
    <text evidence="1">The sequence shown here is derived from an EMBL/GenBank/DDBJ whole genome shotgun (WGS) entry which is preliminary data.</text>
</comment>
<reference evidence="1" key="1">
    <citation type="journal article" date="2020" name="mSystems">
        <title>Genome- and Community-Level Interaction Insights into Carbon Utilization and Element Cycling Functions of Hydrothermarchaeota in Hydrothermal Sediment.</title>
        <authorList>
            <person name="Zhou Z."/>
            <person name="Liu Y."/>
            <person name="Xu W."/>
            <person name="Pan J."/>
            <person name="Luo Z.H."/>
            <person name="Li M."/>
        </authorList>
    </citation>
    <scope>NUCLEOTIDE SEQUENCE [LARGE SCALE GENOMIC DNA]</scope>
    <source>
        <strain evidence="1">SpSt-289</strain>
    </source>
</reference>
<sequence length="74" mass="7917">MADRANPQDQRIYCLTLQGGVDEEFVAAYCPAGTTLTRAGAVTCLTNIRADQTSIVGLVRHLHNLGCVILALES</sequence>
<evidence type="ECO:0000313" key="2">
    <source>
        <dbReference type="EMBL" id="HDX32470.1"/>
    </source>
</evidence>
<proteinExistence type="predicted"/>
<dbReference type="EMBL" id="DSMG01000135">
    <property type="protein sequence ID" value="HDX32459.1"/>
    <property type="molecule type" value="Genomic_DNA"/>
</dbReference>
<accession>A0A7C1FGY7</accession>
<dbReference type="AlphaFoldDB" id="A0A7C1FGY7"/>
<organism evidence="1">
    <name type="scientific">Caldilinea aerophila</name>
    <dbReference type="NCBI Taxonomy" id="133453"/>
    <lineage>
        <taxon>Bacteria</taxon>
        <taxon>Bacillati</taxon>
        <taxon>Chloroflexota</taxon>
        <taxon>Caldilineae</taxon>
        <taxon>Caldilineales</taxon>
        <taxon>Caldilineaceae</taxon>
        <taxon>Caldilinea</taxon>
    </lineage>
</organism>
<evidence type="ECO:0000313" key="1">
    <source>
        <dbReference type="EMBL" id="HDX32459.1"/>
    </source>
</evidence>
<name>A0A7C1FGY7_9CHLR</name>
<protein>
    <submittedName>
        <fullName evidence="1">Uncharacterized protein</fullName>
    </submittedName>
</protein>
<gene>
    <name evidence="1" type="ORF">ENQ20_13380</name>
    <name evidence="2" type="ORF">ENQ20_13435</name>
</gene>
<dbReference type="EMBL" id="DSMG01000135">
    <property type="protein sequence ID" value="HDX32470.1"/>
    <property type="molecule type" value="Genomic_DNA"/>
</dbReference>